<dbReference type="EMBL" id="KV442013">
    <property type="protein sequence ID" value="OAQ35894.1"/>
    <property type="molecule type" value="Genomic_DNA"/>
</dbReference>
<evidence type="ECO:0000256" key="1">
    <source>
        <dbReference type="SAM" id="SignalP"/>
    </source>
</evidence>
<feature type="chain" id="PRO_5008276913" description="C3H1-type domain-containing protein" evidence="1">
    <location>
        <begin position="20"/>
        <end position="131"/>
    </location>
</feature>
<proteinExistence type="predicted"/>
<evidence type="ECO:0000313" key="3">
    <source>
        <dbReference type="Proteomes" id="UP000078512"/>
    </source>
</evidence>
<sequence length="131" mass="14744">MFALLVLFSCGERVWEVKGHKRDNAKTKYAFLSMWDQCMVWNESSLSGHYLPSLIPPSFTFTSHCLCIRFTVGHCGRGIRCQGHEVVPEPLSGWDQLKKSNPGETRLVFDQTVKVTRPSLSVPVETGNDGE</sequence>
<evidence type="ECO:0000313" key="2">
    <source>
        <dbReference type="EMBL" id="OAQ35894.1"/>
    </source>
</evidence>
<reference evidence="2 3" key="1">
    <citation type="submission" date="2016-05" db="EMBL/GenBank/DDBJ databases">
        <title>Genome sequencing reveals origins of a unique bacterial endosymbiosis in the earliest lineages of terrestrial Fungi.</title>
        <authorList>
            <consortium name="DOE Joint Genome Institute"/>
            <person name="Uehling J."/>
            <person name="Gryganskyi A."/>
            <person name="Hameed K."/>
            <person name="Tschaplinski T."/>
            <person name="Misztal P."/>
            <person name="Wu S."/>
            <person name="Desiro A."/>
            <person name="Vande Pol N."/>
            <person name="Du Z.-Y."/>
            <person name="Zienkiewicz A."/>
            <person name="Zienkiewicz K."/>
            <person name="Morin E."/>
            <person name="Tisserant E."/>
            <person name="Splivallo R."/>
            <person name="Hainaut M."/>
            <person name="Henrissat B."/>
            <person name="Ohm R."/>
            <person name="Kuo A."/>
            <person name="Yan J."/>
            <person name="Lipzen A."/>
            <person name="Nolan M."/>
            <person name="Labutti K."/>
            <person name="Barry K."/>
            <person name="Goldstein A."/>
            <person name="Labbe J."/>
            <person name="Schadt C."/>
            <person name="Tuskan G."/>
            <person name="Grigoriev I."/>
            <person name="Martin F."/>
            <person name="Vilgalys R."/>
            <person name="Bonito G."/>
        </authorList>
    </citation>
    <scope>NUCLEOTIDE SEQUENCE [LARGE SCALE GENOMIC DNA]</scope>
    <source>
        <strain evidence="2 3">AG-77</strain>
    </source>
</reference>
<dbReference type="Proteomes" id="UP000078512">
    <property type="component" value="Unassembled WGS sequence"/>
</dbReference>
<organism evidence="2 3">
    <name type="scientific">Linnemannia elongata AG-77</name>
    <dbReference type="NCBI Taxonomy" id="1314771"/>
    <lineage>
        <taxon>Eukaryota</taxon>
        <taxon>Fungi</taxon>
        <taxon>Fungi incertae sedis</taxon>
        <taxon>Mucoromycota</taxon>
        <taxon>Mortierellomycotina</taxon>
        <taxon>Mortierellomycetes</taxon>
        <taxon>Mortierellales</taxon>
        <taxon>Mortierellaceae</taxon>
        <taxon>Linnemannia</taxon>
    </lineage>
</organism>
<keyword evidence="3" id="KW-1185">Reference proteome</keyword>
<protein>
    <recommendedName>
        <fullName evidence="4">C3H1-type domain-containing protein</fullName>
    </recommendedName>
</protein>
<feature type="signal peptide" evidence="1">
    <location>
        <begin position="1"/>
        <end position="19"/>
    </location>
</feature>
<name>A0A197KHS1_9FUNG</name>
<gene>
    <name evidence="2" type="ORF">K457DRAFT_120654</name>
</gene>
<evidence type="ECO:0008006" key="4">
    <source>
        <dbReference type="Google" id="ProtNLM"/>
    </source>
</evidence>
<dbReference type="AlphaFoldDB" id="A0A197KHS1"/>
<keyword evidence="1" id="KW-0732">Signal</keyword>
<accession>A0A197KHS1</accession>